<evidence type="ECO:0000256" key="1">
    <source>
        <dbReference type="ARBA" id="ARBA00003195"/>
    </source>
</evidence>
<evidence type="ECO:0000256" key="10">
    <source>
        <dbReference type="ARBA" id="ARBA00022982"/>
    </source>
</evidence>
<evidence type="ECO:0000256" key="6">
    <source>
        <dbReference type="ARBA" id="ARBA00022660"/>
    </source>
</evidence>
<evidence type="ECO:0000256" key="15">
    <source>
        <dbReference type="ARBA" id="ARBA00031387"/>
    </source>
</evidence>
<dbReference type="STRING" id="38654.A0A1U7SIK9"/>
<keyword evidence="13 17" id="KW-0472">Membrane</keyword>
<dbReference type="KEGG" id="asn:102383744"/>
<feature type="transmembrane region" description="Helical" evidence="17">
    <location>
        <begin position="20"/>
        <end position="41"/>
    </location>
</feature>
<evidence type="ECO:0000256" key="4">
    <source>
        <dbReference type="ARBA" id="ARBA00018632"/>
    </source>
</evidence>
<dbReference type="PANTHER" id="PTHR13327:SF0">
    <property type="entry name" value="NADH DEHYDROGENASE [UBIQUINONE] 1 BETA SUBCOMPLEX SUBUNIT 11, MITOCHONDRIAL"/>
    <property type="match status" value="1"/>
</dbReference>
<protein>
    <recommendedName>
        <fullName evidence="4">NADH dehydrogenase [ubiquinone] 1 beta subcomplex subunit 11, mitochondrial</fullName>
    </recommendedName>
    <alternativeName>
        <fullName evidence="15">Complex I-ESSS</fullName>
    </alternativeName>
    <alternativeName>
        <fullName evidence="14">NADH-ubiquinone oxidoreductase ESSS subunit</fullName>
    </alternativeName>
</protein>
<evidence type="ECO:0000313" key="19">
    <source>
        <dbReference type="RefSeq" id="XP_006036375.2"/>
    </source>
</evidence>
<comment type="subcellular location">
    <subcellularLocation>
        <location evidence="2">Mitochondrion inner membrane</location>
        <topology evidence="2">Single-pass membrane protein</topology>
    </subcellularLocation>
</comment>
<organism evidence="18 19">
    <name type="scientific">Alligator sinensis</name>
    <name type="common">Chinese alligator</name>
    <dbReference type="NCBI Taxonomy" id="38654"/>
    <lineage>
        <taxon>Eukaryota</taxon>
        <taxon>Metazoa</taxon>
        <taxon>Chordata</taxon>
        <taxon>Craniata</taxon>
        <taxon>Vertebrata</taxon>
        <taxon>Euteleostomi</taxon>
        <taxon>Archelosauria</taxon>
        <taxon>Archosauria</taxon>
        <taxon>Crocodylia</taxon>
        <taxon>Alligatoridae</taxon>
        <taxon>Alligatorinae</taxon>
        <taxon>Alligator</taxon>
    </lineage>
</organism>
<evidence type="ECO:0000256" key="11">
    <source>
        <dbReference type="ARBA" id="ARBA00022989"/>
    </source>
</evidence>
<keyword evidence="7 17" id="KW-0812">Transmembrane</keyword>
<evidence type="ECO:0000256" key="16">
    <source>
        <dbReference type="ARBA" id="ARBA00046528"/>
    </source>
</evidence>
<keyword evidence="11 17" id="KW-1133">Transmembrane helix</keyword>
<keyword evidence="5" id="KW-0813">Transport</keyword>
<evidence type="ECO:0000256" key="7">
    <source>
        <dbReference type="ARBA" id="ARBA00022692"/>
    </source>
</evidence>
<dbReference type="AlphaFoldDB" id="A0A1U7SIK9"/>
<dbReference type="eggNOG" id="KOG4808">
    <property type="taxonomic scope" value="Eukaryota"/>
</dbReference>
<dbReference type="GO" id="GO:0005743">
    <property type="term" value="C:mitochondrial inner membrane"/>
    <property type="evidence" value="ECO:0007669"/>
    <property type="project" value="UniProtKB-SubCell"/>
</dbReference>
<dbReference type="InParanoid" id="A0A1U7SIK9"/>
<dbReference type="Proteomes" id="UP000189705">
    <property type="component" value="Unplaced"/>
</dbReference>
<comment type="subunit">
    <text evidence="16">Complex I is composed of 45 different subunits. Interacts with BCAP31.</text>
</comment>
<evidence type="ECO:0000256" key="14">
    <source>
        <dbReference type="ARBA" id="ARBA00030753"/>
    </source>
</evidence>
<evidence type="ECO:0000256" key="12">
    <source>
        <dbReference type="ARBA" id="ARBA00023128"/>
    </source>
</evidence>
<keyword evidence="10" id="KW-0249">Electron transport</keyword>
<reference evidence="19" key="1">
    <citation type="submission" date="2025-08" db="UniProtKB">
        <authorList>
            <consortium name="RefSeq"/>
        </authorList>
    </citation>
    <scope>IDENTIFICATION</scope>
</reference>
<gene>
    <name evidence="19" type="primary">NDUFB11</name>
</gene>
<evidence type="ECO:0000256" key="3">
    <source>
        <dbReference type="ARBA" id="ARBA00008915"/>
    </source>
</evidence>
<dbReference type="Pfam" id="PF10183">
    <property type="entry name" value="ESSS"/>
    <property type="match status" value="1"/>
</dbReference>
<evidence type="ECO:0000256" key="5">
    <source>
        <dbReference type="ARBA" id="ARBA00022448"/>
    </source>
</evidence>
<evidence type="ECO:0000256" key="17">
    <source>
        <dbReference type="SAM" id="Phobius"/>
    </source>
</evidence>
<accession>A0A1U7SIK9</accession>
<name>A0A1U7SIK9_ALLSI</name>
<evidence type="ECO:0000256" key="8">
    <source>
        <dbReference type="ARBA" id="ARBA00022792"/>
    </source>
</evidence>
<sequence length="87" mass="10342">MNPDYHGFDDDPVMDLWNMRIVFFFSISVCIVIGFTLMHYMPDNGMQEWARREAERLVRQREAQGLPVLDPNYYDPKTLVFPPQDED</sequence>
<keyword evidence="12" id="KW-0496">Mitochondrion</keyword>
<comment type="function">
    <text evidence="1">Accessory subunit of the mitochondrial membrane respiratory chain NADH dehydrogenase (Complex I), that is believed not to be involved in catalysis. Complex I functions in the transfer of electrons from NADH to the respiratory chain. The immediate electron acceptor for the enzyme is believed to be ubiquinone.</text>
</comment>
<dbReference type="PANTHER" id="PTHR13327">
    <property type="entry name" value="NADH-UBIQUINONE OXIDOREDUCTASE ESSS SUBUNIT, MITOCHONDRIAL PRECURSOR"/>
    <property type="match status" value="1"/>
</dbReference>
<keyword evidence="6" id="KW-0679">Respiratory chain</keyword>
<dbReference type="InterPro" id="IPR019329">
    <property type="entry name" value="NADH_UbQ_OxRdtase_ESSS_su"/>
</dbReference>
<evidence type="ECO:0000256" key="9">
    <source>
        <dbReference type="ARBA" id="ARBA00022946"/>
    </source>
</evidence>
<keyword evidence="8" id="KW-0999">Mitochondrion inner membrane</keyword>
<dbReference type="GeneID" id="102383744"/>
<dbReference type="RefSeq" id="XP_006036375.2">
    <property type="nucleotide sequence ID" value="XM_006036313.3"/>
</dbReference>
<comment type="similarity">
    <text evidence="3">Belongs to the complex I NDUFB11 subunit family.</text>
</comment>
<keyword evidence="18" id="KW-1185">Reference proteome</keyword>
<evidence type="ECO:0000256" key="13">
    <source>
        <dbReference type="ARBA" id="ARBA00023136"/>
    </source>
</evidence>
<proteinExistence type="inferred from homology"/>
<keyword evidence="9" id="KW-0809">Transit peptide</keyword>
<dbReference type="CTD" id="54539"/>
<evidence type="ECO:0000313" key="18">
    <source>
        <dbReference type="Proteomes" id="UP000189705"/>
    </source>
</evidence>
<evidence type="ECO:0000256" key="2">
    <source>
        <dbReference type="ARBA" id="ARBA00004434"/>
    </source>
</evidence>